<evidence type="ECO:0000256" key="1">
    <source>
        <dbReference type="SAM" id="Coils"/>
    </source>
</evidence>
<name>A0AAW1DMY5_9HEMI</name>
<comment type="caution">
    <text evidence="3">The sequence shown here is derived from an EMBL/GenBank/DDBJ whole genome shotgun (WGS) entry which is preliminary data.</text>
</comment>
<dbReference type="Proteomes" id="UP001461498">
    <property type="component" value="Unassembled WGS sequence"/>
</dbReference>
<proteinExistence type="predicted"/>
<evidence type="ECO:0000313" key="3">
    <source>
        <dbReference type="EMBL" id="KAK9510498.1"/>
    </source>
</evidence>
<evidence type="ECO:0000313" key="4">
    <source>
        <dbReference type="Proteomes" id="UP001461498"/>
    </source>
</evidence>
<feature type="transmembrane region" description="Helical" evidence="2">
    <location>
        <begin position="609"/>
        <end position="631"/>
    </location>
</feature>
<keyword evidence="2" id="KW-1133">Transmembrane helix</keyword>
<feature type="coiled-coil region" evidence="1">
    <location>
        <begin position="152"/>
        <end position="315"/>
    </location>
</feature>
<keyword evidence="2" id="KW-0812">Transmembrane</keyword>
<accession>A0AAW1DMY5</accession>
<evidence type="ECO:0000256" key="2">
    <source>
        <dbReference type="SAM" id="Phobius"/>
    </source>
</evidence>
<dbReference type="AlphaFoldDB" id="A0AAW1DMY5"/>
<protein>
    <submittedName>
        <fullName evidence="3">Uncharacterized protein</fullName>
    </submittedName>
</protein>
<keyword evidence="1" id="KW-0175">Coiled coil</keyword>
<dbReference type="SUPFAM" id="SSF57997">
    <property type="entry name" value="Tropomyosin"/>
    <property type="match status" value="1"/>
</dbReference>
<keyword evidence="2" id="KW-0472">Membrane</keyword>
<organism evidence="3 4">
    <name type="scientific">Rhynocoris fuscipes</name>
    <dbReference type="NCBI Taxonomy" id="488301"/>
    <lineage>
        <taxon>Eukaryota</taxon>
        <taxon>Metazoa</taxon>
        <taxon>Ecdysozoa</taxon>
        <taxon>Arthropoda</taxon>
        <taxon>Hexapoda</taxon>
        <taxon>Insecta</taxon>
        <taxon>Pterygota</taxon>
        <taxon>Neoptera</taxon>
        <taxon>Paraneoptera</taxon>
        <taxon>Hemiptera</taxon>
        <taxon>Heteroptera</taxon>
        <taxon>Panheteroptera</taxon>
        <taxon>Cimicomorpha</taxon>
        <taxon>Reduviidae</taxon>
        <taxon>Harpactorinae</taxon>
        <taxon>Harpactorini</taxon>
        <taxon>Rhynocoris</taxon>
    </lineage>
</organism>
<reference evidence="3 4" key="1">
    <citation type="submission" date="2022-12" db="EMBL/GenBank/DDBJ databases">
        <title>Chromosome-level genome assembly of true bugs.</title>
        <authorList>
            <person name="Ma L."/>
            <person name="Li H."/>
        </authorList>
    </citation>
    <scope>NUCLEOTIDE SEQUENCE [LARGE SCALE GENOMIC DNA]</scope>
    <source>
        <strain evidence="3">Lab_2022b</strain>
    </source>
</reference>
<sequence length="666" mass="76545">MAYSVSYLEKMNSELSSVFDSCACEGSNGKIKLQVLIDKLSEIYGRDEISAFKESLIQIQGTSALSKSVTKDEFFTITKDVRSHTIDEISTPDRHRRIRDMKSSTPTKLNSSSCSPQNVFKDESFEIQQLSPISSNTWKQPQYGNYTLASINDSLEKKLTVAESTIYRLEEQLKIEKATNLKITKDFESLREEAKRLWNLEEQLLEANDKYKSLEVKYHAIKTELEKTKEELETLESHNTYLQNKNAALDQELKRQCLKSNKLEEFNNSFANEIITLKGTVNQVQNELSDMKNKELDLNNRIDQLICEKQELRLQLMDTDKVVTNRAMCPAYCMNTSTETTSSTTSAHYLQNTSEQNNNHQSLLSELTSLPDSNSFFGNLFDRSNSTPSNHTQKELSEVHTQTDSLEQCNVGTITDLSETPQEVKQFSENHTQTYIELSDTGVNPILPSPSEQLTSTRGVQVDLNQIPLETQSQRKANENEEKEVMTILKNDFKKMNEIEIKNNHESCDNLNSDLKRVMPLKNDNDTKFVCVDKNSNEMFGEYTETKQISLSNRSMSYKNSDESYKLAVTYDFHQIRYRNGSSDRRMAYKRGRIITRTPINKTIRTRRFTFCTMLWCIIIVATFFMTAVFITDPTNTLCNSCTSCWNWNPSNFLITFSYRNGPLPS</sequence>
<dbReference type="EMBL" id="JAPXFL010000002">
    <property type="protein sequence ID" value="KAK9510498.1"/>
    <property type="molecule type" value="Genomic_DNA"/>
</dbReference>
<gene>
    <name evidence="3" type="ORF">O3M35_005272</name>
</gene>
<keyword evidence="4" id="KW-1185">Reference proteome</keyword>